<dbReference type="PANTHER" id="PTHR32328">
    <property type="entry name" value="L-SERYL-TRNA(SEC) SELENIUM TRANSFERASE"/>
    <property type="match status" value="1"/>
</dbReference>
<dbReference type="OrthoDB" id="9787096at2"/>
<organism evidence="10 11">
    <name type="scientific">Ilyobacter polytropus (strain ATCC 51220 / DSM 2926 / LMG 16218 / CuHBu1)</name>
    <dbReference type="NCBI Taxonomy" id="572544"/>
    <lineage>
        <taxon>Bacteria</taxon>
        <taxon>Fusobacteriati</taxon>
        <taxon>Fusobacteriota</taxon>
        <taxon>Fusobacteriia</taxon>
        <taxon>Fusobacteriales</taxon>
        <taxon>Fusobacteriaceae</taxon>
        <taxon>Ilyobacter</taxon>
    </lineage>
</organism>
<dbReference type="HAMAP" id="MF_00423">
    <property type="entry name" value="SelA"/>
    <property type="match status" value="1"/>
</dbReference>
<comment type="catalytic activity">
    <reaction evidence="8">
        <text>L-seryl-tRNA(Sec) + selenophosphate + H(+) = L-selenocysteinyl-tRNA(Sec) + phosphate</text>
        <dbReference type="Rhea" id="RHEA:22728"/>
        <dbReference type="Rhea" id="RHEA-COMP:9742"/>
        <dbReference type="Rhea" id="RHEA-COMP:9743"/>
        <dbReference type="ChEBI" id="CHEBI:15378"/>
        <dbReference type="ChEBI" id="CHEBI:16144"/>
        <dbReference type="ChEBI" id="CHEBI:43474"/>
        <dbReference type="ChEBI" id="CHEBI:78533"/>
        <dbReference type="ChEBI" id="CHEBI:78573"/>
        <dbReference type="EC" id="2.9.1.1"/>
    </reaction>
</comment>
<dbReference type="NCBIfam" id="TIGR00474">
    <property type="entry name" value="selA"/>
    <property type="match status" value="1"/>
</dbReference>
<evidence type="ECO:0000256" key="8">
    <source>
        <dbReference type="HAMAP-Rule" id="MF_00423"/>
    </source>
</evidence>
<evidence type="ECO:0000256" key="5">
    <source>
        <dbReference type="ARBA" id="ARBA00022917"/>
    </source>
</evidence>
<protein>
    <recommendedName>
        <fullName evidence="8">L-seryl-tRNA(Sec) selenium transferase</fullName>
        <ecNumber evidence="8">2.9.1.1</ecNumber>
    </recommendedName>
    <alternativeName>
        <fullName evidence="8">Selenocysteine synthase</fullName>
        <shortName evidence="8">Sec synthase</shortName>
    </alternativeName>
    <alternativeName>
        <fullName evidence="8">Selenocysteinyl-tRNA(Sec) synthase</fullName>
    </alternativeName>
</protein>
<evidence type="ECO:0000256" key="6">
    <source>
        <dbReference type="ARBA" id="ARBA00023266"/>
    </source>
</evidence>
<keyword evidence="5 8" id="KW-0648">Protein biosynthesis</keyword>
<dbReference type="InterPro" id="IPR015424">
    <property type="entry name" value="PyrdxlP-dep_Trfase"/>
</dbReference>
<dbReference type="GO" id="GO:0001514">
    <property type="term" value="P:selenocysteine incorporation"/>
    <property type="evidence" value="ECO:0007669"/>
    <property type="project" value="UniProtKB-UniRule"/>
</dbReference>
<dbReference type="GO" id="GO:0001717">
    <property type="term" value="P:conversion of seryl-tRNAsec to selenocys-tRNAsec"/>
    <property type="evidence" value="ECO:0007669"/>
    <property type="project" value="UniProtKB-UniRule"/>
</dbReference>
<keyword evidence="3 8" id="KW-0808">Transferase</keyword>
<dbReference type="AlphaFoldDB" id="E3HC16"/>
<evidence type="ECO:0000256" key="3">
    <source>
        <dbReference type="ARBA" id="ARBA00022679"/>
    </source>
</evidence>
<reference evidence="10 11" key="1">
    <citation type="journal article" date="2010" name="Stand. Genomic Sci.">
        <title>Complete genome sequence of Ilyobacter polytropus type strain (CuHbu1).</title>
        <authorList>
            <person name="Sikorski J."/>
            <person name="Chertkov O."/>
            <person name="Lapidus A."/>
            <person name="Nolan M."/>
            <person name="Lucas S."/>
            <person name="Del Rio T.G."/>
            <person name="Tice H."/>
            <person name="Cheng J.F."/>
            <person name="Tapia R."/>
            <person name="Han C."/>
            <person name="Goodwin L."/>
            <person name="Pitluck S."/>
            <person name="Liolios K."/>
            <person name="Ivanova N."/>
            <person name="Mavromatis K."/>
            <person name="Mikhailova N."/>
            <person name="Pati A."/>
            <person name="Chen A."/>
            <person name="Palaniappan K."/>
            <person name="Land M."/>
            <person name="Hauser L."/>
            <person name="Chang Y.J."/>
            <person name="Jeffries C.D."/>
            <person name="Brambilla E."/>
            <person name="Yasawong M."/>
            <person name="Rohde M."/>
            <person name="Pukall R."/>
            <person name="Spring S."/>
            <person name="Goker M."/>
            <person name="Woyke T."/>
            <person name="Bristow J."/>
            <person name="Eisen J.A."/>
            <person name="Markowitz V."/>
            <person name="Hugenholtz P."/>
            <person name="Kyrpides N.C."/>
            <person name="Klenk H.P."/>
        </authorList>
    </citation>
    <scope>NUCLEOTIDE SEQUENCE [LARGE SCALE GENOMIC DNA]</scope>
    <source>
        <strain evidence="11">ATCC 51220 / DSM 2926 / LMG 16218 / CuHBu1</strain>
        <plasmid evidence="11">pILYOP01</plasmid>
    </source>
</reference>
<dbReference type="Gene3D" id="3.90.1150.180">
    <property type="match status" value="1"/>
</dbReference>
<dbReference type="Gene3D" id="3.40.640.10">
    <property type="entry name" value="Type I PLP-dependent aspartate aminotransferase-like (Major domain)"/>
    <property type="match status" value="1"/>
</dbReference>
<dbReference type="InterPro" id="IPR015421">
    <property type="entry name" value="PyrdxlP-dep_Trfase_major"/>
</dbReference>
<comment type="similarity">
    <text evidence="7 8">Belongs to the SelA family.</text>
</comment>
<dbReference type="EC" id="2.9.1.1" evidence="8"/>
<comment type="pathway">
    <text evidence="8">Aminoacyl-tRNA biosynthesis; selenocysteinyl-tRNA(Sec) biosynthesis; selenocysteinyl-tRNA(Sec) from L-seryl-tRNA(Sec) (bacterial route): step 1/1.</text>
</comment>
<dbReference type="GO" id="GO:0004125">
    <property type="term" value="F:L-seryl-tRNA(Sec) selenium transferase activity"/>
    <property type="evidence" value="ECO:0007669"/>
    <property type="project" value="UniProtKB-UniRule"/>
</dbReference>
<dbReference type="HOGENOM" id="CLU_038142_1_0_0"/>
<dbReference type="KEGG" id="ipo:Ilyop_2585"/>
<feature type="modified residue" description="N6-(pyridoxal phosphate)lysine" evidence="8 9">
    <location>
        <position position="292"/>
    </location>
</feature>
<geneLocation type="plasmid" evidence="10 11">
    <name>pILYOP01</name>
</geneLocation>
<name>E3HC16_ILYPC</name>
<comment type="subcellular location">
    <subcellularLocation>
        <location evidence="8">Cytoplasm</location>
    </subcellularLocation>
</comment>
<keyword evidence="11" id="KW-1185">Reference proteome</keyword>
<evidence type="ECO:0000256" key="7">
    <source>
        <dbReference type="ARBA" id="ARBA00044507"/>
    </source>
</evidence>
<keyword evidence="2 8" id="KW-0963">Cytoplasm</keyword>
<comment type="function">
    <text evidence="8">Converts seryl-tRNA(Sec) to selenocysteinyl-tRNA(Sec) required for selenoprotein biosynthesis.</text>
</comment>
<dbReference type="Proteomes" id="UP000006875">
    <property type="component" value="Plasmid pILYOP01"/>
</dbReference>
<accession>E3HC16</accession>
<evidence type="ECO:0000313" key="10">
    <source>
        <dbReference type="EMBL" id="ADO84342.1"/>
    </source>
</evidence>
<dbReference type="GO" id="GO:0005737">
    <property type="term" value="C:cytoplasm"/>
    <property type="evidence" value="ECO:0007669"/>
    <property type="project" value="UniProtKB-SubCell"/>
</dbReference>
<keyword evidence="4 8" id="KW-0663">Pyridoxal phosphate</keyword>
<proteinExistence type="inferred from homology"/>
<evidence type="ECO:0000256" key="1">
    <source>
        <dbReference type="ARBA" id="ARBA00001933"/>
    </source>
</evidence>
<dbReference type="InterPro" id="IPR018319">
    <property type="entry name" value="SelA-like"/>
</dbReference>
<dbReference type="UniPathway" id="UPA00906">
    <property type="reaction ID" value="UER00896"/>
</dbReference>
<gene>
    <name evidence="8" type="primary">selA</name>
    <name evidence="10" type="ordered locus">Ilyop_2585</name>
</gene>
<dbReference type="Pfam" id="PF03841">
    <property type="entry name" value="SelA"/>
    <property type="match status" value="1"/>
</dbReference>
<evidence type="ECO:0000313" key="11">
    <source>
        <dbReference type="Proteomes" id="UP000006875"/>
    </source>
</evidence>
<keyword evidence="6 8" id="KW-0711">Selenium</keyword>
<dbReference type="InterPro" id="IPR004534">
    <property type="entry name" value="SelA_trans"/>
</dbReference>
<dbReference type="EMBL" id="CP002282">
    <property type="protein sequence ID" value="ADO84342.1"/>
    <property type="molecule type" value="Genomic_DNA"/>
</dbReference>
<evidence type="ECO:0000256" key="2">
    <source>
        <dbReference type="ARBA" id="ARBA00022490"/>
    </source>
</evidence>
<evidence type="ECO:0000256" key="9">
    <source>
        <dbReference type="PIRSR" id="PIRSR618319-50"/>
    </source>
</evidence>
<comment type="cofactor">
    <cofactor evidence="1 8 9">
        <name>pyridoxal 5'-phosphate</name>
        <dbReference type="ChEBI" id="CHEBI:597326"/>
    </cofactor>
</comment>
<dbReference type="SUPFAM" id="SSF53383">
    <property type="entry name" value="PLP-dependent transferases"/>
    <property type="match status" value="1"/>
</dbReference>
<keyword evidence="10" id="KW-0614">Plasmid</keyword>
<sequence length="462" mass="51421">MKKKLFKQLPKVDEILKIPEIIELSKNIDYFNFTEGIREGIDYYRQEIAKESITELHIKDVVENIKIILKKRSLMNLRNVINATGTLVHTNLGRSLISEKAAKNVFDVITSYNNLEYNLQEGNRGSRYDHIEKLVCTVTGAEGAILTNNNAAAVMLALNEFAKDGEAVVSRGELVEIGGSFRVPDIMKISGTKLIEVGTTNRTHPKDYREAITENTSVLLKIHTSNYKIVGFTKEVTNSELAEIGRENNVLTMEDLGSGVLVNFGKYGIKKEPTVQESIASGIDLITFSGDKLLGGPQAGIIVGKKKYIDRLKKNQLLRALRVSKMTLAALESTLRYYLDEREAIEEIPTLKMILEDSVKVKERAAKLFEILQKNDVKCSIVETEATIGGGSMPGETVKSCGVGIEGSPLELEREFRLGTPHIIGIIRNNLFILDVKAVKNDELYLVAKKAAEIIKKQIIKI</sequence>
<evidence type="ECO:0000256" key="4">
    <source>
        <dbReference type="ARBA" id="ARBA00022898"/>
    </source>
</evidence>
<dbReference type="PANTHER" id="PTHR32328:SF0">
    <property type="entry name" value="L-SERYL-TRNA(SEC) SELENIUM TRANSFERASE"/>
    <property type="match status" value="1"/>
</dbReference>